<feature type="domain" description="DUF222" evidence="2">
    <location>
        <begin position="317"/>
        <end position="420"/>
    </location>
</feature>
<dbReference type="InterPro" id="IPR003615">
    <property type="entry name" value="HNH_nuc"/>
</dbReference>
<evidence type="ECO:0000259" key="2">
    <source>
        <dbReference type="Pfam" id="PF02720"/>
    </source>
</evidence>
<proteinExistence type="predicted"/>
<dbReference type="EMBL" id="AP022608">
    <property type="protein sequence ID" value="BBZ20758.1"/>
    <property type="molecule type" value="Genomic_DNA"/>
</dbReference>
<evidence type="ECO:0000313" key="3">
    <source>
        <dbReference type="EMBL" id="BBZ20758.1"/>
    </source>
</evidence>
<gene>
    <name evidence="3" type="ORF">MGAD_50930</name>
</gene>
<evidence type="ECO:0000256" key="1">
    <source>
        <dbReference type="SAM" id="MobiDB-lite"/>
    </source>
</evidence>
<name>A0A7I7WXW0_MYCGU</name>
<protein>
    <recommendedName>
        <fullName evidence="2">DUF222 domain-containing protein</fullName>
    </recommendedName>
</protein>
<dbReference type="Proteomes" id="UP000466187">
    <property type="component" value="Chromosome"/>
</dbReference>
<feature type="region of interest" description="Disordered" evidence="1">
    <location>
        <begin position="476"/>
        <end position="519"/>
    </location>
</feature>
<feature type="compositionally biased region" description="Basic and acidic residues" evidence="1">
    <location>
        <begin position="503"/>
        <end position="512"/>
    </location>
</feature>
<dbReference type="AlphaFoldDB" id="A0A7I7WXW0"/>
<sequence length="519" mass="55995">MGMPLMDAVAAYTTGVDALLNAEVDGPSHRDLLTCFDAIQTASQRVPMTGYAILARLDREADPKQLGATSLWQLLTLRTRMSKGAALKSIARARLLGPKRTPQGQDLPPEWEHTAAGLAAGLFGDEHVEVVRKFFKALPATIDPVTRGQAEHSLASAAAELDPHSLTIAAIHLLALLHPDGDEPADAAARKAGLTLGPQQPDGLSHLSGWISAKTRALLEPVLAKFAERNRHPKTPSPASDDTPPEQAPTAQDTLPFTEEREPQPKPLSDELPVDTDALTADDEPADDVAGEGDPFATHPDDPPLPQPEPLLDLQFRTKAQYTHDAFATALEMLLSSRTLGTLNGLPTTVVVTTTLQELQAGAGYAVTGGGTRLPMRDLIAMAARGAHHYLAVFDEHTSETLHLGRAKRCATAAQKLALFGRERGCSAPGCTAPFYDCQAHHGVEDWKLNGQTNIDDLTLACGPNNQLIEDTEWTTRRGPDGRFQWIPPPHLDTGQPRTNNLHHPERLLKPNDEDDDPL</sequence>
<accession>A0A7I7WXW0</accession>
<dbReference type="InterPro" id="IPR003870">
    <property type="entry name" value="DUF222"/>
</dbReference>
<feature type="region of interest" description="Disordered" evidence="1">
    <location>
        <begin position="228"/>
        <end position="310"/>
    </location>
</feature>
<evidence type="ECO:0000313" key="4">
    <source>
        <dbReference type="Proteomes" id="UP000466187"/>
    </source>
</evidence>
<dbReference type="Pfam" id="PF02720">
    <property type="entry name" value="DUF222"/>
    <property type="match status" value="2"/>
</dbReference>
<organism evidence="3 4">
    <name type="scientific">Mycolicibacterium gadium</name>
    <name type="common">Mycobacterium gadium</name>
    <dbReference type="NCBI Taxonomy" id="1794"/>
    <lineage>
        <taxon>Bacteria</taxon>
        <taxon>Bacillati</taxon>
        <taxon>Actinomycetota</taxon>
        <taxon>Actinomycetes</taxon>
        <taxon>Mycobacteriales</taxon>
        <taxon>Mycobacteriaceae</taxon>
        <taxon>Mycolicibacterium</taxon>
    </lineage>
</organism>
<feature type="compositionally biased region" description="Acidic residues" evidence="1">
    <location>
        <begin position="280"/>
        <end position="291"/>
    </location>
</feature>
<dbReference type="CDD" id="cd00085">
    <property type="entry name" value="HNHc"/>
    <property type="match status" value="1"/>
</dbReference>
<feature type="domain" description="DUF222" evidence="2">
    <location>
        <begin position="39"/>
        <end position="240"/>
    </location>
</feature>
<reference evidence="3 4" key="1">
    <citation type="journal article" date="2019" name="Emerg. Microbes Infect.">
        <title>Comprehensive subspecies identification of 175 nontuberculous mycobacteria species based on 7547 genomic profiles.</title>
        <authorList>
            <person name="Matsumoto Y."/>
            <person name="Kinjo T."/>
            <person name="Motooka D."/>
            <person name="Nabeya D."/>
            <person name="Jung N."/>
            <person name="Uechi K."/>
            <person name="Horii T."/>
            <person name="Iida T."/>
            <person name="Fujita J."/>
            <person name="Nakamura S."/>
        </authorList>
    </citation>
    <scope>NUCLEOTIDE SEQUENCE [LARGE SCALE GENOMIC DNA]</scope>
    <source>
        <strain evidence="3 4">JCM 12688</strain>
    </source>
</reference>
<dbReference type="RefSeq" id="WP_163689490.1">
    <property type="nucleotide sequence ID" value="NZ_AP022608.1"/>
</dbReference>
<dbReference type="KEGG" id="mgad:MGAD_50930"/>